<reference evidence="1" key="1">
    <citation type="submission" date="2021-01" db="EMBL/GenBank/DDBJ databases">
        <title>Whole genome shotgun sequence of Sinosporangium siamense NBRC 109515.</title>
        <authorList>
            <person name="Komaki H."/>
            <person name="Tamura T."/>
        </authorList>
    </citation>
    <scope>NUCLEOTIDE SEQUENCE</scope>
    <source>
        <strain evidence="1">NBRC 109515</strain>
    </source>
</reference>
<protein>
    <submittedName>
        <fullName evidence="1">Uncharacterized protein</fullName>
    </submittedName>
</protein>
<comment type="caution">
    <text evidence="1">The sequence shown here is derived from an EMBL/GenBank/DDBJ whole genome shotgun (WGS) entry which is preliminary data.</text>
</comment>
<dbReference type="Proteomes" id="UP000606172">
    <property type="component" value="Unassembled WGS sequence"/>
</dbReference>
<gene>
    <name evidence="1" type="ORF">Ssi02_10680</name>
</gene>
<sequence>MTAVHPRRSARRRGSDDQADEFVTDAILDAISRREIVSDTGDPVIRMLAALVADVSCAQGSCDATCGRQ</sequence>
<keyword evidence="2" id="KW-1185">Reference proteome</keyword>
<evidence type="ECO:0000313" key="2">
    <source>
        <dbReference type="Proteomes" id="UP000606172"/>
    </source>
</evidence>
<evidence type="ECO:0000313" key="1">
    <source>
        <dbReference type="EMBL" id="GII90837.1"/>
    </source>
</evidence>
<dbReference type="EMBL" id="BOOW01000007">
    <property type="protein sequence ID" value="GII90837.1"/>
    <property type="molecule type" value="Genomic_DNA"/>
</dbReference>
<name>A0A919RCC4_9ACTN</name>
<proteinExistence type="predicted"/>
<dbReference type="RefSeq" id="WP_204021616.1">
    <property type="nucleotide sequence ID" value="NZ_BOOW01000007.1"/>
</dbReference>
<accession>A0A919RCC4</accession>
<organism evidence="1 2">
    <name type="scientific">Sinosporangium siamense</name>
    <dbReference type="NCBI Taxonomy" id="1367973"/>
    <lineage>
        <taxon>Bacteria</taxon>
        <taxon>Bacillati</taxon>
        <taxon>Actinomycetota</taxon>
        <taxon>Actinomycetes</taxon>
        <taxon>Streptosporangiales</taxon>
        <taxon>Streptosporangiaceae</taxon>
        <taxon>Sinosporangium</taxon>
    </lineage>
</organism>
<dbReference type="AlphaFoldDB" id="A0A919RCC4"/>